<evidence type="ECO:0000256" key="6">
    <source>
        <dbReference type="SAM" id="Phobius"/>
    </source>
</evidence>
<dbReference type="SUPFAM" id="SSF51905">
    <property type="entry name" value="FAD/NAD(P)-binding domain"/>
    <property type="match status" value="1"/>
</dbReference>
<dbReference type="InterPro" id="IPR050493">
    <property type="entry name" value="FAD-dep_Monooxygenase_BioMet"/>
</dbReference>
<reference evidence="8 9" key="1">
    <citation type="journal article" date="2019" name="Nat. Ecol. Evol.">
        <title>Megaphylogeny resolves global patterns of mushroom evolution.</title>
        <authorList>
            <person name="Varga T."/>
            <person name="Krizsan K."/>
            <person name="Foldi C."/>
            <person name="Dima B."/>
            <person name="Sanchez-Garcia M."/>
            <person name="Sanchez-Ramirez S."/>
            <person name="Szollosi G.J."/>
            <person name="Szarkandi J.G."/>
            <person name="Papp V."/>
            <person name="Albert L."/>
            <person name="Andreopoulos W."/>
            <person name="Angelini C."/>
            <person name="Antonin V."/>
            <person name="Barry K.W."/>
            <person name="Bougher N.L."/>
            <person name="Buchanan P."/>
            <person name="Buyck B."/>
            <person name="Bense V."/>
            <person name="Catcheside P."/>
            <person name="Chovatia M."/>
            <person name="Cooper J."/>
            <person name="Damon W."/>
            <person name="Desjardin D."/>
            <person name="Finy P."/>
            <person name="Geml J."/>
            <person name="Haridas S."/>
            <person name="Hughes K."/>
            <person name="Justo A."/>
            <person name="Karasinski D."/>
            <person name="Kautmanova I."/>
            <person name="Kiss B."/>
            <person name="Kocsube S."/>
            <person name="Kotiranta H."/>
            <person name="LaButti K.M."/>
            <person name="Lechner B.E."/>
            <person name="Liimatainen K."/>
            <person name="Lipzen A."/>
            <person name="Lukacs Z."/>
            <person name="Mihaltcheva S."/>
            <person name="Morgado L.N."/>
            <person name="Niskanen T."/>
            <person name="Noordeloos M.E."/>
            <person name="Ohm R.A."/>
            <person name="Ortiz-Santana B."/>
            <person name="Ovrebo C."/>
            <person name="Racz N."/>
            <person name="Riley R."/>
            <person name="Savchenko A."/>
            <person name="Shiryaev A."/>
            <person name="Soop K."/>
            <person name="Spirin V."/>
            <person name="Szebenyi C."/>
            <person name="Tomsovsky M."/>
            <person name="Tulloss R.E."/>
            <person name="Uehling J."/>
            <person name="Grigoriev I.V."/>
            <person name="Vagvolgyi C."/>
            <person name="Papp T."/>
            <person name="Martin F.M."/>
            <person name="Miettinen O."/>
            <person name="Hibbett D.S."/>
            <person name="Nagy L.G."/>
        </authorList>
    </citation>
    <scope>NUCLEOTIDE SEQUENCE [LARGE SCALE GENOMIC DNA]</scope>
    <source>
        <strain evidence="8 9">HHB13444</strain>
    </source>
</reference>
<dbReference type="STRING" id="1314778.A0A5C3PNA5"/>
<accession>A0A5C3PNA5</accession>
<dbReference type="GO" id="GO:0004497">
    <property type="term" value="F:monooxygenase activity"/>
    <property type="evidence" value="ECO:0007669"/>
    <property type="project" value="UniProtKB-KW"/>
</dbReference>
<dbReference type="InterPro" id="IPR002938">
    <property type="entry name" value="FAD-bd"/>
</dbReference>
<evidence type="ECO:0000256" key="3">
    <source>
        <dbReference type="ARBA" id="ARBA00022827"/>
    </source>
</evidence>
<feature type="domain" description="FAD-binding" evidence="7">
    <location>
        <begin position="13"/>
        <end position="365"/>
    </location>
</feature>
<evidence type="ECO:0000259" key="7">
    <source>
        <dbReference type="Pfam" id="PF01494"/>
    </source>
</evidence>
<evidence type="ECO:0000256" key="4">
    <source>
        <dbReference type="ARBA" id="ARBA00023002"/>
    </source>
</evidence>
<evidence type="ECO:0000256" key="5">
    <source>
        <dbReference type="ARBA" id="ARBA00023033"/>
    </source>
</evidence>
<evidence type="ECO:0000313" key="9">
    <source>
        <dbReference type="Proteomes" id="UP000308197"/>
    </source>
</evidence>
<evidence type="ECO:0000256" key="1">
    <source>
        <dbReference type="ARBA" id="ARBA00007992"/>
    </source>
</evidence>
<keyword evidence="9" id="KW-1185">Reference proteome</keyword>
<dbReference type="PANTHER" id="PTHR13789">
    <property type="entry name" value="MONOOXYGENASE"/>
    <property type="match status" value="1"/>
</dbReference>
<keyword evidence="5" id="KW-0503">Monooxygenase</keyword>
<name>A0A5C3PNA5_9APHY</name>
<keyword evidence="3" id="KW-0274">FAD</keyword>
<gene>
    <name evidence="8" type="ORF">K466DRAFT_660512</name>
</gene>
<evidence type="ECO:0000313" key="8">
    <source>
        <dbReference type="EMBL" id="TFK90821.1"/>
    </source>
</evidence>
<dbReference type="AlphaFoldDB" id="A0A5C3PNA5"/>
<keyword evidence="6" id="KW-0812">Transmembrane</keyword>
<organism evidence="8 9">
    <name type="scientific">Polyporus arcularius HHB13444</name>
    <dbReference type="NCBI Taxonomy" id="1314778"/>
    <lineage>
        <taxon>Eukaryota</taxon>
        <taxon>Fungi</taxon>
        <taxon>Dikarya</taxon>
        <taxon>Basidiomycota</taxon>
        <taxon>Agaricomycotina</taxon>
        <taxon>Agaricomycetes</taxon>
        <taxon>Polyporales</taxon>
        <taxon>Polyporaceae</taxon>
        <taxon>Polyporus</taxon>
    </lineage>
</organism>
<keyword evidence="2" id="KW-0285">Flavoprotein</keyword>
<comment type="similarity">
    <text evidence="1">Belongs to the paxM FAD-dependent monooxygenase family.</text>
</comment>
<dbReference type="PRINTS" id="PR00420">
    <property type="entry name" value="RNGMNOXGNASE"/>
</dbReference>
<dbReference type="GO" id="GO:0071949">
    <property type="term" value="F:FAD binding"/>
    <property type="evidence" value="ECO:0007669"/>
    <property type="project" value="InterPro"/>
</dbReference>
<keyword evidence="4" id="KW-0560">Oxidoreductase</keyword>
<dbReference type="InParanoid" id="A0A5C3PNA5"/>
<dbReference type="EMBL" id="ML211035">
    <property type="protein sequence ID" value="TFK90821.1"/>
    <property type="molecule type" value="Genomic_DNA"/>
</dbReference>
<keyword evidence="6" id="KW-1133">Transmembrane helix</keyword>
<sequence>MPIVSRKAALCLDILIVGGGVGGLAVAYMLSSAGHHVRVLEKRDYNVPCSGHRLTPNVSKILRQWVGEEELKKVSVRCPATRFNRLRTGENIGFLPWTPAVMAETGGELLMIHHDDLIRLLHKLATDAGATVDINAPVQSIHAGTSDSKPSITLLDGGELRADLLIGADGSNSIVRNVVLGEANRAKPGGLTVYSGIIDAEKMLSDPELRPLVLTDDWPIWTGPRRSCIGHPVRGDKREYAIGVYSWTDPDGQDGQENWEESVPTEEAVTEIDAPMLRRLLKLTPRLVRTKYMARDQDDWTWVDRTGRIVLLGDAAHPSYAGGMHTTGMAVEDAVVLGCLLSNLQSMDQLPTLMDAYQELRQRRCALVGLADLGNAQMMALPPGPEADARDEDMRRQRNEWDEGMLKAQFEEISGIFLYDAGDAAEEWWINWGRFHKNVHDEPSVVDVEVHCDRG</sequence>
<keyword evidence="6" id="KW-0472">Membrane</keyword>
<dbReference type="PANTHER" id="PTHR13789:SF147">
    <property type="entry name" value="PUTATIVE (AFU_ORTHOLOGUE AFUA_2G01950)-RELATED"/>
    <property type="match status" value="1"/>
</dbReference>
<proteinExistence type="inferred from homology"/>
<dbReference type="Gene3D" id="3.50.50.60">
    <property type="entry name" value="FAD/NAD(P)-binding domain"/>
    <property type="match status" value="1"/>
</dbReference>
<feature type="transmembrane region" description="Helical" evidence="6">
    <location>
        <begin position="12"/>
        <end position="30"/>
    </location>
</feature>
<protein>
    <submittedName>
        <fullName evidence="8">FAD/NAD(P)-binding domain-containing protein</fullName>
    </submittedName>
</protein>
<dbReference type="Proteomes" id="UP000308197">
    <property type="component" value="Unassembled WGS sequence"/>
</dbReference>
<evidence type="ECO:0000256" key="2">
    <source>
        <dbReference type="ARBA" id="ARBA00022630"/>
    </source>
</evidence>
<dbReference type="Pfam" id="PF01494">
    <property type="entry name" value="FAD_binding_3"/>
    <property type="match status" value="1"/>
</dbReference>
<dbReference type="InterPro" id="IPR036188">
    <property type="entry name" value="FAD/NAD-bd_sf"/>
</dbReference>